<proteinExistence type="predicted"/>
<evidence type="ECO:0000256" key="1">
    <source>
        <dbReference type="SAM" id="MobiDB-lite"/>
    </source>
</evidence>
<sequence length="102" mass="11108">MDANGYKADPKWPFGKQPPAEPEPPPDLSNLMPLDYLLEVMRDPQEERGRRMQAATLAAPYCHPKKGEAGKKEEKAAAAKKIASRFSPAAPPKLVAANGQKV</sequence>
<reference evidence="2" key="1">
    <citation type="submission" date="2019-08" db="EMBL/GenBank/DDBJ databases">
        <authorList>
            <person name="Kucharzyk K."/>
            <person name="Murdoch R.W."/>
            <person name="Higgins S."/>
            <person name="Loffler F."/>
        </authorList>
    </citation>
    <scope>NUCLEOTIDE SEQUENCE</scope>
</reference>
<dbReference type="EMBL" id="VSSQ01144085">
    <property type="protein sequence ID" value="MPN63929.1"/>
    <property type="molecule type" value="Genomic_DNA"/>
</dbReference>
<dbReference type="AlphaFoldDB" id="A0A645JMF4"/>
<evidence type="ECO:0000313" key="2">
    <source>
        <dbReference type="EMBL" id="MPN63929.1"/>
    </source>
</evidence>
<gene>
    <name evidence="2" type="ORF">SDC9_211696</name>
</gene>
<feature type="region of interest" description="Disordered" evidence="1">
    <location>
        <begin position="83"/>
        <end position="102"/>
    </location>
</feature>
<comment type="caution">
    <text evidence="2">The sequence shown here is derived from an EMBL/GenBank/DDBJ whole genome shotgun (WGS) entry which is preliminary data.</text>
</comment>
<name>A0A645JMF4_9ZZZZ</name>
<accession>A0A645JMF4</accession>
<feature type="region of interest" description="Disordered" evidence="1">
    <location>
        <begin position="1"/>
        <end position="29"/>
    </location>
</feature>
<organism evidence="2">
    <name type="scientific">bioreactor metagenome</name>
    <dbReference type="NCBI Taxonomy" id="1076179"/>
    <lineage>
        <taxon>unclassified sequences</taxon>
        <taxon>metagenomes</taxon>
        <taxon>ecological metagenomes</taxon>
    </lineage>
</organism>
<protein>
    <submittedName>
        <fullName evidence="2">Uncharacterized protein</fullName>
    </submittedName>
</protein>